<dbReference type="InterPro" id="IPR036397">
    <property type="entry name" value="RNaseH_sf"/>
</dbReference>
<comment type="caution">
    <text evidence="2">The sequence shown here is derived from an EMBL/GenBank/DDBJ whole genome shotgun (WGS) entry which is preliminary data.</text>
</comment>
<dbReference type="PANTHER" id="PTHR38462:SF1">
    <property type="entry name" value="YPRB RIBONUCLEASE H-LIKE DOMAIN-CONTAINING PROTEIN"/>
    <property type="match status" value="1"/>
</dbReference>
<organism evidence="2 3">
    <name type="scientific">Clostridium ganghwense</name>
    <dbReference type="NCBI Taxonomy" id="312089"/>
    <lineage>
        <taxon>Bacteria</taxon>
        <taxon>Bacillati</taxon>
        <taxon>Bacillota</taxon>
        <taxon>Clostridia</taxon>
        <taxon>Eubacteriales</taxon>
        <taxon>Clostridiaceae</taxon>
        <taxon>Clostridium</taxon>
    </lineage>
</organism>
<evidence type="ECO:0000313" key="2">
    <source>
        <dbReference type="EMBL" id="MCY6370920.1"/>
    </source>
</evidence>
<dbReference type="EMBL" id="JAPQES010000003">
    <property type="protein sequence ID" value="MCY6370920.1"/>
    <property type="molecule type" value="Genomic_DNA"/>
</dbReference>
<gene>
    <name evidence="2" type="ORF">OXH55_09785</name>
</gene>
<reference evidence="2" key="1">
    <citation type="submission" date="2022-12" db="EMBL/GenBank/DDBJ databases">
        <authorList>
            <person name="Wang J."/>
        </authorList>
    </citation>
    <scope>NUCLEOTIDE SEQUENCE</scope>
    <source>
        <strain evidence="2">HY-42-06</strain>
    </source>
</reference>
<dbReference type="RefSeq" id="WP_268049762.1">
    <property type="nucleotide sequence ID" value="NZ_JAPQES010000003.1"/>
</dbReference>
<dbReference type="Pfam" id="PF13482">
    <property type="entry name" value="RNase_H_2"/>
    <property type="match status" value="1"/>
</dbReference>
<evidence type="ECO:0000313" key="3">
    <source>
        <dbReference type="Proteomes" id="UP001079657"/>
    </source>
</evidence>
<protein>
    <submittedName>
        <fullName evidence="2">Ribonuclease H-like domain-containing protein</fullName>
    </submittedName>
</protein>
<dbReference type="Gene3D" id="3.30.420.10">
    <property type="entry name" value="Ribonuclease H-like superfamily/Ribonuclease H"/>
    <property type="match status" value="1"/>
</dbReference>
<dbReference type="InterPro" id="IPR012337">
    <property type="entry name" value="RNaseH-like_sf"/>
</dbReference>
<accession>A0ABT4CPE0</accession>
<sequence length="265" mass="31769">MFIKEHMEKVTISKKIFNHYDMKKIMFFDIETTGFDKGKNSVILISAGWFVDKSTFFIRQYFAESLEEEKDVLNVFKKDITDFNVWCSYNGKAFDEPFIKRKMKVNNIEFIEPKMHIDLYRIIRPYYKQLGIERCNLKSVEKFLEIEREDNIDGGICVELYFHFLDNKDFELRDIIMLHNFEDVLNLPPIFQIVYDIECNSSLKREDCITKKQLKYLNYLLRKNKITIDEDIERISRKAASRIISCILKGKIDECEFKKIINNSY</sequence>
<proteinExistence type="predicted"/>
<feature type="domain" description="YprB ribonuclease H-like" evidence="1">
    <location>
        <begin position="26"/>
        <end position="193"/>
    </location>
</feature>
<dbReference type="InterPro" id="IPR038720">
    <property type="entry name" value="YprB_RNase_H-like_dom"/>
</dbReference>
<dbReference type="PANTHER" id="PTHR38462">
    <property type="entry name" value="EXONUCLEASE-LIKE PROTEIN"/>
    <property type="match status" value="1"/>
</dbReference>
<dbReference type="Proteomes" id="UP001079657">
    <property type="component" value="Unassembled WGS sequence"/>
</dbReference>
<name>A0ABT4CPE0_9CLOT</name>
<keyword evidence="3" id="KW-1185">Reference proteome</keyword>
<evidence type="ECO:0000259" key="1">
    <source>
        <dbReference type="Pfam" id="PF13482"/>
    </source>
</evidence>
<dbReference type="SUPFAM" id="SSF53098">
    <property type="entry name" value="Ribonuclease H-like"/>
    <property type="match status" value="1"/>
</dbReference>